<dbReference type="CDD" id="cd11019">
    <property type="entry name" value="OsENODL1_like"/>
    <property type="match status" value="1"/>
</dbReference>
<reference evidence="13" key="1">
    <citation type="submission" date="2020-01" db="EMBL/GenBank/DDBJ databases">
        <title>Genome sequence of Kobresia littledalei, the first chromosome-level genome in the family Cyperaceae.</title>
        <authorList>
            <person name="Qu G."/>
        </authorList>
    </citation>
    <scope>NUCLEOTIDE SEQUENCE</scope>
    <source>
        <strain evidence="13">C.B.Clarke</strain>
        <tissue evidence="13">Leaf</tissue>
    </source>
</reference>
<keyword evidence="3 11" id="KW-0732">Signal</keyword>
<dbReference type="Pfam" id="PF02298">
    <property type="entry name" value="Cu_bind_like"/>
    <property type="match status" value="1"/>
</dbReference>
<dbReference type="AlphaFoldDB" id="A0A833VEN2"/>
<evidence type="ECO:0000256" key="9">
    <source>
        <dbReference type="ARBA" id="ARBA00037868"/>
    </source>
</evidence>
<proteinExistence type="inferred from homology"/>
<dbReference type="InterPro" id="IPR039391">
    <property type="entry name" value="Phytocyanin-like"/>
</dbReference>
<dbReference type="PANTHER" id="PTHR33021">
    <property type="entry name" value="BLUE COPPER PROTEIN"/>
    <property type="match status" value="1"/>
</dbReference>
<evidence type="ECO:0000259" key="12">
    <source>
        <dbReference type="PROSITE" id="PS51485"/>
    </source>
</evidence>
<sequence>MANLLFLSLVTSLFLFNPAFAYQFTVGGPIGWTVPTEGNEPESNYNHWALRTHIHVGDSLYFKYENDSVLLISRDDYRSCDASNPIVMFTDGNSTFEFDRVGFFYFISGEPGHCSAGQRMIVRVMAWTEDMSPSGAPTSSPGPESSPSSQHHSSAAFRYKVGHGAFVGLPVIMLLIFA</sequence>
<dbReference type="InterPro" id="IPR008972">
    <property type="entry name" value="Cupredoxin"/>
</dbReference>
<evidence type="ECO:0000313" key="13">
    <source>
        <dbReference type="EMBL" id="KAF3336657.1"/>
    </source>
</evidence>
<comment type="caution">
    <text evidence="13">The sequence shown here is derived from an EMBL/GenBank/DDBJ whole genome shotgun (WGS) entry which is preliminary data.</text>
</comment>
<evidence type="ECO:0000256" key="6">
    <source>
        <dbReference type="ARBA" id="ARBA00023180"/>
    </source>
</evidence>
<evidence type="ECO:0000256" key="11">
    <source>
        <dbReference type="SAM" id="SignalP"/>
    </source>
</evidence>
<dbReference type="PROSITE" id="PS51485">
    <property type="entry name" value="PHYTOCYANIN"/>
    <property type="match status" value="1"/>
</dbReference>
<dbReference type="Gene3D" id="2.60.40.420">
    <property type="entry name" value="Cupredoxins - blue copper proteins"/>
    <property type="match status" value="1"/>
</dbReference>
<keyword evidence="2" id="KW-0336">GPI-anchor</keyword>
<feature type="signal peptide" evidence="11">
    <location>
        <begin position="1"/>
        <end position="21"/>
    </location>
</feature>
<feature type="region of interest" description="Disordered" evidence="10">
    <location>
        <begin position="132"/>
        <end position="151"/>
    </location>
</feature>
<dbReference type="Proteomes" id="UP000623129">
    <property type="component" value="Unassembled WGS sequence"/>
</dbReference>
<feature type="domain" description="Phytocyanin" evidence="12">
    <location>
        <begin position="22"/>
        <end position="126"/>
    </location>
</feature>
<organism evidence="13 14">
    <name type="scientific">Carex littledalei</name>
    <dbReference type="NCBI Taxonomy" id="544730"/>
    <lineage>
        <taxon>Eukaryota</taxon>
        <taxon>Viridiplantae</taxon>
        <taxon>Streptophyta</taxon>
        <taxon>Embryophyta</taxon>
        <taxon>Tracheophyta</taxon>
        <taxon>Spermatophyta</taxon>
        <taxon>Magnoliopsida</taxon>
        <taxon>Liliopsida</taxon>
        <taxon>Poales</taxon>
        <taxon>Cyperaceae</taxon>
        <taxon>Cyperoideae</taxon>
        <taxon>Cariceae</taxon>
        <taxon>Carex</taxon>
        <taxon>Carex subgen. Euthyceras</taxon>
    </lineage>
</organism>
<accession>A0A833VEN2</accession>
<feature type="chain" id="PRO_5032472043" evidence="11">
    <location>
        <begin position="22"/>
        <end position="178"/>
    </location>
</feature>
<evidence type="ECO:0000256" key="4">
    <source>
        <dbReference type="ARBA" id="ARBA00023136"/>
    </source>
</evidence>
<dbReference type="InterPro" id="IPR041846">
    <property type="entry name" value="ENL_dom"/>
</dbReference>
<evidence type="ECO:0000256" key="1">
    <source>
        <dbReference type="ARBA" id="ARBA00004589"/>
    </source>
</evidence>
<dbReference type="PANTHER" id="PTHR33021:SF14">
    <property type="entry name" value="OS01G0272700 PROTEIN"/>
    <property type="match status" value="1"/>
</dbReference>
<keyword evidence="6" id="KW-0325">Glycoprotein</keyword>
<dbReference type="EMBL" id="SWLB01000007">
    <property type="protein sequence ID" value="KAF3336657.1"/>
    <property type="molecule type" value="Genomic_DNA"/>
</dbReference>
<evidence type="ECO:0000313" key="14">
    <source>
        <dbReference type="Proteomes" id="UP000623129"/>
    </source>
</evidence>
<evidence type="ECO:0000256" key="5">
    <source>
        <dbReference type="ARBA" id="ARBA00023157"/>
    </source>
</evidence>
<comment type="subcellular location">
    <subcellularLocation>
        <location evidence="9">Endomembrane system</location>
        <topology evidence="9">Lipid-anchor</topology>
    </subcellularLocation>
    <subcellularLocation>
        <location evidence="1">Membrane</location>
        <topology evidence="1">Lipid-anchor</topology>
        <topology evidence="1">GPI-anchor</topology>
    </subcellularLocation>
</comment>
<dbReference type="OrthoDB" id="959565at2759"/>
<keyword evidence="5" id="KW-1015">Disulfide bond</keyword>
<dbReference type="InterPro" id="IPR003245">
    <property type="entry name" value="Phytocyanin_dom"/>
</dbReference>
<evidence type="ECO:0000256" key="7">
    <source>
        <dbReference type="ARBA" id="ARBA00023288"/>
    </source>
</evidence>
<name>A0A833VEN2_9POAL</name>
<evidence type="ECO:0000256" key="8">
    <source>
        <dbReference type="ARBA" id="ARBA00035011"/>
    </source>
</evidence>
<dbReference type="GO" id="GO:0009055">
    <property type="term" value="F:electron transfer activity"/>
    <property type="evidence" value="ECO:0007669"/>
    <property type="project" value="InterPro"/>
</dbReference>
<evidence type="ECO:0000256" key="3">
    <source>
        <dbReference type="ARBA" id="ARBA00022729"/>
    </source>
</evidence>
<keyword evidence="14" id="KW-1185">Reference proteome</keyword>
<gene>
    <name evidence="13" type="ORF">FCM35_KLT19243</name>
</gene>
<dbReference type="SUPFAM" id="SSF49503">
    <property type="entry name" value="Cupredoxins"/>
    <property type="match status" value="1"/>
</dbReference>
<dbReference type="GO" id="GO:0005886">
    <property type="term" value="C:plasma membrane"/>
    <property type="evidence" value="ECO:0007669"/>
    <property type="project" value="TreeGrafter"/>
</dbReference>
<dbReference type="GO" id="GO:0098552">
    <property type="term" value="C:side of membrane"/>
    <property type="evidence" value="ECO:0007669"/>
    <property type="project" value="UniProtKB-KW"/>
</dbReference>
<evidence type="ECO:0000256" key="2">
    <source>
        <dbReference type="ARBA" id="ARBA00022622"/>
    </source>
</evidence>
<dbReference type="FunFam" id="2.60.40.420:FF:000010">
    <property type="entry name" value="Early nodulin-like protein 1"/>
    <property type="match status" value="1"/>
</dbReference>
<protein>
    <submittedName>
        <fullName evidence="13">Mavicyanin-like protein</fullName>
    </submittedName>
</protein>
<evidence type="ECO:0000256" key="10">
    <source>
        <dbReference type="SAM" id="MobiDB-lite"/>
    </source>
</evidence>
<comment type="similarity">
    <text evidence="8">Belongs to the early nodulin-like (ENODL) family.</text>
</comment>
<keyword evidence="7" id="KW-0449">Lipoprotein</keyword>
<dbReference type="GO" id="GO:0012505">
    <property type="term" value="C:endomembrane system"/>
    <property type="evidence" value="ECO:0007669"/>
    <property type="project" value="UniProtKB-SubCell"/>
</dbReference>
<keyword evidence="4" id="KW-0472">Membrane</keyword>